<dbReference type="EMBL" id="AONG01000018">
    <property type="protein sequence ID" value="KIQ68017.1"/>
    <property type="molecule type" value="Genomic_DNA"/>
</dbReference>
<protein>
    <submittedName>
        <fullName evidence="1">Uncharacterized protein</fullName>
    </submittedName>
</protein>
<dbReference type="AlphaFoldDB" id="A0A0D0Q6D0"/>
<dbReference type="Proteomes" id="UP000035100">
    <property type="component" value="Unassembled WGS sequence"/>
</dbReference>
<gene>
    <name evidence="1" type="ORF">Wenmar_03473</name>
</gene>
<keyword evidence="2" id="KW-1185">Reference proteome</keyword>
<evidence type="ECO:0000313" key="2">
    <source>
        <dbReference type="Proteomes" id="UP000035100"/>
    </source>
</evidence>
<organism evidence="1 2">
    <name type="scientific">Wenxinia marina DSM 24838</name>
    <dbReference type="NCBI Taxonomy" id="1123501"/>
    <lineage>
        <taxon>Bacteria</taxon>
        <taxon>Pseudomonadati</taxon>
        <taxon>Pseudomonadota</taxon>
        <taxon>Alphaproteobacteria</taxon>
        <taxon>Rhodobacterales</taxon>
        <taxon>Roseobacteraceae</taxon>
        <taxon>Wenxinia</taxon>
    </lineage>
</organism>
<evidence type="ECO:0000313" key="1">
    <source>
        <dbReference type="EMBL" id="KIQ68017.1"/>
    </source>
</evidence>
<name>A0A0D0Q6D0_9RHOB</name>
<reference evidence="1 2" key="1">
    <citation type="submission" date="2013-01" db="EMBL/GenBank/DDBJ databases">
        <authorList>
            <person name="Fiebig A."/>
            <person name="Goeker M."/>
            <person name="Klenk H.-P.P."/>
        </authorList>
    </citation>
    <scope>NUCLEOTIDE SEQUENCE [LARGE SCALE GENOMIC DNA]</scope>
    <source>
        <strain evidence="1 2">DSM 24838</strain>
    </source>
</reference>
<accession>A0A0D0Q6D0</accession>
<dbReference type="RefSeq" id="WP_018302232.1">
    <property type="nucleotide sequence ID" value="NZ_KB902282.1"/>
</dbReference>
<comment type="caution">
    <text evidence="1">The sequence shown here is derived from an EMBL/GenBank/DDBJ whole genome shotgun (WGS) entry which is preliminary data.</text>
</comment>
<proteinExistence type="predicted"/>
<sequence length="79" mass="8915">MFTFHAIDHRASHEAFLPWEEKRTTRRTQPQTLRFTPPAPGGVVVIPHVPPPEPIIRAGGRSGWLVRLFRRPARALAAS</sequence>